<protein>
    <submittedName>
        <fullName evidence="2">Uncharacterized protein</fullName>
    </submittedName>
</protein>
<sequence>MQRTHRQHIYFSAETLEALKNYARKRYGAHWSISAIVQRAVILYLMMEEDNERYKGKEGLGKLPSSKGLDDLRIEAQTGGEGCQS</sequence>
<feature type="region of interest" description="Disordered" evidence="1">
    <location>
        <begin position="56"/>
        <end position="85"/>
    </location>
</feature>
<evidence type="ECO:0000256" key="1">
    <source>
        <dbReference type="SAM" id="MobiDB-lite"/>
    </source>
</evidence>
<dbReference type="EMBL" id="MT144398">
    <property type="protein sequence ID" value="QJA53158.1"/>
    <property type="molecule type" value="Genomic_DNA"/>
</dbReference>
<proteinExistence type="predicted"/>
<organism evidence="2">
    <name type="scientific">viral metagenome</name>
    <dbReference type="NCBI Taxonomy" id="1070528"/>
    <lineage>
        <taxon>unclassified sequences</taxon>
        <taxon>metagenomes</taxon>
        <taxon>organismal metagenomes</taxon>
    </lineage>
</organism>
<gene>
    <name evidence="2" type="ORF">TM448A03264_0008</name>
    <name evidence="3" type="ORF">TM448B04577_0010</name>
</gene>
<evidence type="ECO:0000313" key="3">
    <source>
        <dbReference type="EMBL" id="QJI03489.1"/>
    </source>
</evidence>
<dbReference type="AlphaFoldDB" id="A0A6H2A068"/>
<dbReference type="EMBL" id="MT145092">
    <property type="protein sequence ID" value="QJI03489.1"/>
    <property type="molecule type" value="Genomic_DNA"/>
</dbReference>
<evidence type="ECO:0000313" key="2">
    <source>
        <dbReference type="EMBL" id="QJA53158.1"/>
    </source>
</evidence>
<reference evidence="2" key="1">
    <citation type="submission" date="2020-03" db="EMBL/GenBank/DDBJ databases">
        <title>The deep terrestrial virosphere.</title>
        <authorList>
            <person name="Holmfeldt K."/>
            <person name="Nilsson E."/>
            <person name="Simone D."/>
            <person name="Lopez-Fernandez M."/>
            <person name="Wu X."/>
            <person name="de Brujin I."/>
            <person name="Lundin D."/>
            <person name="Andersson A."/>
            <person name="Bertilsson S."/>
            <person name="Dopson M."/>
        </authorList>
    </citation>
    <scope>NUCLEOTIDE SEQUENCE</scope>
    <source>
        <strain evidence="2">TM448A03264</strain>
        <strain evidence="3">TM448B04577</strain>
    </source>
</reference>
<accession>A0A6H2A068</accession>
<name>A0A6H2A068_9ZZZZ</name>